<evidence type="ECO:0000256" key="2">
    <source>
        <dbReference type="ARBA" id="ARBA00009824"/>
    </source>
</evidence>
<gene>
    <name evidence="8" type="ORF">Cvel_20900.t3.CR1</name>
</gene>
<name>A0A0K6S7G4_9ALVE</name>
<feature type="region of interest" description="Disordered" evidence="6">
    <location>
        <begin position="723"/>
        <end position="770"/>
    </location>
</feature>
<feature type="compositionally biased region" description="Basic and acidic residues" evidence="6">
    <location>
        <begin position="499"/>
        <end position="516"/>
    </location>
</feature>
<feature type="region of interest" description="Disordered" evidence="6">
    <location>
        <begin position="586"/>
        <end position="611"/>
    </location>
</feature>
<feature type="transmembrane region" description="Helical" evidence="7">
    <location>
        <begin position="1148"/>
        <end position="1174"/>
    </location>
</feature>
<comment type="subcellular location">
    <subcellularLocation>
        <location evidence="1">Membrane</location>
        <topology evidence="1">Multi-pass membrane protein</topology>
    </subcellularLocation>
</comment>
<feature type="compositionally biased region" description="Basic and acidic residues" evidence="6">
    <location>
        <begin position="112"/>
        <end position="126"/>
    </location>
</feature>
<evidence type="ECO:0000313" key="8">
    <source>
        <dbReference type="EMBL" id="CUC09525.1"/>
    </source>
</evidence>
<comment type="similarity">
    <text evidence="2">Belongs to the TMCO4 family.</text>
</comment>
<feature type="region of interest" description="Disordered" evidence="6">
    <location>
        <begin position="1040"/>
        <end position="1073"/>
    </location>
</feature>
<feature type="region of interest" description="Disordered" evidence="6">
    <location>
        <begin position="491"/>
        <end position="570"/>
    </location>
</feature>
<dbReference type="EMBL" id="CDMZ01001012">
    <property type="protein sequence ID" value="CUC09525.1"/>
    <property type="molecule type" value="Genomic_DNA"/>
</dbReference>
<accession>A0A0K6S7G4</accession>
<dbReference type="VEuPathDB" id="CryptoDB:Cvel_20900"/>
<keyword evidence="4 7" id="KW-1133">Transmembrane helix</keyword>
<evidence type="ECO:0000256" key="4">
    <source>
        <dbReference type="ARBA" id="ARBA00022989"/>
    </source>
</evidence>
<keyword evidence="3 7" id="KW-0812">Transmembrane</keyword>
<feature type="compositionally biased region" description="Basic and acidic residues" evidence="6">
    <location>
        <begin position="140"/>
        <end position="154"/>
    </location>
</feature>
<feature type="region of interest" description="Disordered" evidence="6">
    <location>
        <begin position="237"/>
        <end position="279"/>
    </location>
</feature>
<organism evidence="8">
    <name type="scientific">Chromera velia CCMP2878</name>
    <dbReference type="NCBI Taxonomy" id="1169474"/>
    <lineage>
        <taxon>Eukaryota</taxon>
        <taxon>Sar</taxon>
        <taxon>Alveolata</taxon>
        <taxon>Colpodellida</taxon>
        <taxon>Chromeraceae</taxon>
        <taxon>Chromera</taxon>
    </lineage>
</organism>
<feature type="compositionally biased region" description="Low complexity" evidence="6">
    <location>
        <begin position="155"/>
        <end position="170"/>
    </location>
</feature>
<evidence type="ECO:0000256" key="5">
    <source>
        <dbReference type="ARBA" id="ARBA00023136"/>
    </source>
</evidence>
<feature type="region of interest" description="Disordered" evidence="6">
    <location>
        <begin position="358"/>
        <end position="472"/>
    </location>
</feature>
<dbReference type="InterPro" id="IPR029058">
    <property type="entry name" value="AB_hydrolase_fold"/>
</dbReference>
<feature type="compositionally biased region" description="Acidic residues" evidence="6">
    <location>
        <begin position="543"/>
        <end position="553"/>
    </location>
</feature>
<feature type="compositionally biased region" description="Low complexity" evidence="6">
    <location>
        <begin position="268"/>
        <end position="279"/>
    </location>
</feature>
<feature type="region of interest" description="Disordered" evidence="6">
    <location>
        <begin position="96"/>
        <end position="178"/>
    </location>
</feature>
<feature type="compositionally biased region" description="Polar residues" evidence="6">
    <location>
        <begin position="517"/>
        <end position="534"/>
    </location>
</feature>
<dbReference type="GO" id="GO:0016020">
    <property type="term" value="C:membrane"/>
    <property type="evidence" value="ECO:0007669"/>
    <property type="project" value="UniProtKB-SubCell"/>
</dbReference>
<dbReference type="Pfam" id="PF05277">
    <property type="entry name" value="DUF726"/>
    <property type="match status" value="1"/>
</dbReference>
<feature type="region of interest" description="Disordered" evidence="6">
    <location>
        <begin position="876"/>
        <end position="917"/>
    </location>
</feature>
<evidence type="ECO:0000256" key="6">
    <source>
        <dbReference type="SAM" id="MobiDB-lite"/>
    </source>
</evidence>
<dbReference type="PANTHER" id="PTHR17920:SF3">
    <property type="entry name" value="TRANSMEMBRANE AND COILED-COIL DOMAIN-CONTAINING PROTEIN 4"/>
    <property type="match status" value="1"/>
</dbReference>
<dbReference type="SUPFAM" id="SSF53474">
    <property type="entry name" value="alpha/beta-Hydrolases"/>
    <property type="match status" value="1"/>
</dbReference>
<evidence type="ECO:0000256" key="3">
    <source>
        <dbReference type="ARBA" id="ARBA00022692"/>
    </source>
</evidence>
<evidence type="ECO:0000256" key="7">
    <source>
        <dbReference type="SAM" id="Phobius"/>
    </source>
</evidence>
<dbReference type="InterPro" id="IPR007941">
    <property type="entry name" value="DUF726"/>
</dbReference>
<feature type="compositionally biased region" description="Polar residues" evidence="6">
    <location>
        <begin position="888"/>
        <end position="897"/>
    </location>
</feature>
<feature type="compositionally biased region" description="Polar residues" evidence="6">
    <location>
        <begin position="1040"/>
        <end position="1050"/>
    </location>
</feature>
<evidence type="ECO:0008006" key="9">
    <source>
        <dbReference type="Google" id="ProtNLM"/>
    </source>
</evidence>
<dbReference type="PANTHER" id="PTHR17920">
    <property type="entry name" value="TRANSMEMBRANE AND COILED-COIL DOMAIN-CONTAINING PROTEIN 4 TMCO4"/>
    <property type="match status" value="1"/>
</dbReference>
<protein>
    <recommendedName>
        <fullName evidence="9">DUF726 domain-containing protein</fullName>
    </recommendedName>
</protein>
<feature type="compositionally biased region" description="Polar residues" evidence="6">
    <location>
        <begin position="952"/>
        <end position="968"/>
    </location>
</feature>
<reference evidence="8" key="1">
    <citation type="submission" date="2014-11" db="EMBL/GenBank/DDBJ databases">
        <title>Molecular phylogeny of cliff fern family Woodsiaceae with morphological implications.</title>
        <authorList>
            <person name="Shao Y.-Z."/>
            <person name="Wei R."/>
            <person name="Zhang X.-C."/>
        </authorList>
    </citation>
    <scope>NUCLEOTIDE SEQUENCE</scope>
</reference>
<keyword evidence="5 7" id="KW-0472">Membrane</keyword>
<feature type="region of interest" description="Disordered" evidence="6">
    <location>
        <begin position="935"/>
        <end position="998"/>
    </location>
</feature>
<feature type="transmembrane region" description="Helical" evidence="7">
    <location>
        <begin position="1194"/>
        <end position="1216"/>
    </location>
</feature>
<sequence length="1485" mass="162154">MRRSLSDPRVYPEGVNPTHFCSQPLRRRSFLRLRGLKAGETEQYANNSGQLCDAQGTEIDREWISALKQTANAEQGEVSTPSLGLLALRKREDNRRRRDLACVDGGSEPPEEGDRSLEFGPRRTEDFDVPSPGGQSQDKGGSEPSREAIEEGERSAASQKAKAEAQMEQSKSNKQQEEASALRLYTRLALVPSEPADFVEHCPTHVRTAILGIFASEGWLHVERQFEFARRIQIEKTKPREKKQGKKGKETERHTNANRPSDAVSERGQQGSSPSSTSTGENSVFFAYFFFGMDTGPELSHAQKMLKPIIKWLFGLLDKLAEVLRLPVEESTGPFKTAVRRMVKRKFTQEKLLKKVKGKMLQPKEKKVKTETAQAICVPGRSDRPVLPEPDQTLLQESRGHERNSPNSLASVQEDEKENLVTQEDTAQTKKETETDQNAVPPTESTKEGRRSRSHSRSRKADRNKSETVPSSTWGWDFLLSSVFGSEQLSVDAPMNHPNSEKLREKKCSGKAEGKTSETQSKEANAQPESSDLATASRALSEAELDADDEEDQQTANQRTVQGGGATASRATSIAAGAVSLHHSGLQTMPMQHPPNEQEESSPKSPIGGEETPTEIQVNLLHSVVLDSVKESANSLASSSSANTDAYIPSAPPPPPPQGSLCSHPSAPLPSASKEAADEGTDLPLLSAERHWLVIDAFCAEEVFVQRVARLFAEERKRVLEMSREEREQTTFWGARPSPPIPQRGSHEDSSNSAVQRGRGDEEDELSSDREKELLAVRRRRKRREWLGLKAFFYDALDTTQAAVGIKTGSAVRRRTRPSSPSSRTSGAETARAEVGRSKETYSIAVAKEQTRRSSEGAVTSIDALRLEEELALRPRRPSLSERRRNSQRLSNLQTTRGPFPFSSISHEHPCTDSGTTQRRWSLMSLALPALMPASPSYVAPKPDTATKEDPSTSSGTPQKGNSSTIVPENQKAVAKDEESVSPAHATQTQPGSLPVAAEDPYWDLKGALDTDRSVVAGSAETPEERLMRMMMMQTRSDSLVEGKSTNQSGAVEGRTLSEGEPATDLDIPGSQEVPDTRHVFVKELLVIAVAAGGFDARTQEILEKTAERFEMNRILLKRLECELGAALLVGLLKGDAGESASYKWTRYLTVFSAAVGGGALVALTGGLATPAVLAAVSAGWGALHLGSMGAAGAFLMSSGGTALITSLFGAGGASLAGLKMSHRMAKIEEFSFKNIGGRMGALSVSIGISGILRSKRDVKRPWKKLTKSAQTDVYVLRWDTEPLLKIDDIMQDLITEEVATQAGKLWLALSVGAVSMSLAWPVALLRSTASLDNAWMVARNRAQQAGVLLADAVSNRQVVGQRPVSLYGYSFGAAVIFYCLQELSRQGCVNTVQHACLMGLPETNSSAEWRRARCAVSGRLVNVYSSSDWVLGFLYRYMEFGLQVAGLKAVDLQGVENVEVSGVIRHHRDYPKRVPDLMALVGFD</sequence>
<feature type="region of interest" description="Disordered" evidence="6">
    <location>
        <begin position="636"/>
        <end position="678"/>
    </location>
</feature>
<evidence type="ECO:0000256" key="1">
    <source>
        <dbReference type="ARBA" id="ARBA00004141"/>
    </source>
</evidence>
<feature type="compositionally biased region" description="Basic and acidic residues" evidence="6">
    <location>
        <begin position="876"/>
        <end position="885"/>
    </location>
</feature>
<proteinExistence type="inferred from homology"/>
<feature type="region of interest" description="Disordered" evidence="6">
    <location>
        <begin position="808"/>
        <end position="836"/>
    </location>
</feature>